<evidence type="ECO:0000313" key="10">
    <source>
        <dbReference type="EMBL" id="KAK5257636.1"/>
    </source>
</evidence>
<reference evidence="10 11" key="1">
    <citation type="submission" date="2023-08" db="EMBL/GenBank/DDBJ databases">
        <title>Black Yeasts Isolated from many extreme environments.</title>
        <authorList>
            <person name="Coleine C."/>
            <person name="Stajich J.E."/>
            <person name="Selbmann L."/>
        </authorList>
    </citation>
    <scope>NUCLEOTIDE SEQUENCE [LARGE SCALE GENOMIC DNA]</scope>
    <source>
        <strain evidence="10 11">CCFEE 536</strain>
    </source>
</reference>
<keyword evidence="2 6" id="KW-0547">Nucleotide-binding</keyword>
<evidence type="ECO:0000259" key="9">
    <source>
        <dbReference type="PROSITE" id="PS50011"/>
    </source>
</evidence>
<evidence type="ECO:0000256" key="2">
    <source>
        <dbReference type="ARBA" id="ARBA00022741"/>
    </source>
</evidence>
<dbReference type="GO" id="GO:0004708">
    <property type="term" value="F:MAP kinase kinase activity"/>
    <property type="evidence" value="ECO:0007669"/>
    <property type="project" value="UniProtKB-EC"/>
</dbReference>
<keyword evidence="11" id="KW-1185">Reference proteome</keyword>
<dbReference type="EC" id="2.7.12.2" evidence="10"/>
<name>A0ABR0M0C3_9PEZI</name>
<organism evidence="10 11">
    <name type="scientific">Cryomyces antarcticus</name>
    <dbReference type="NCBI Taxonomy" id="329879"/>
    <lineage>
        <taxon>Eukaryota</taxon>
        <taxon>Fungi</taxon>
        <taxon>Dikarya</taxon>
        <taxon>Ascomycota</taxon>
        <taxon>Pezizomycotina</taxon>
        <taxon>Dothideomycetes</taxon>
        <taxon>Dothideomycetes incertae sedis</taxon>
        <taxon>Cryomyces</taxon>
    </lineage>
</organism>
<keyword evidence="4 6" id="KW-0067">ATP-binding</keyword>
<dbReference type="CDD" id="cd06621">
    <property type="entry name" value="PKc_Pek1_like"/>
    <property type="match status" value="1"/>
</dbReference>
<dbReference type="SUPFAM" id="SSF56112">
    <property type="entry name" value="Protein kinase-like (PK-like)"/>
    <property type="match status" value="1"/>
</dbReference>
<dbReference type="Proteomes" id="UP001357485">
    <property type="component" value="Unassembled WGS sequence"/>
</dbReference>
<dbReference type="Pfam" id="PF00069">
    <property type="entry name" value="Pkinase"/>
    <property type="match status" value="1"/>
</dbReference>
<dbReference type="PROSITE" id="PS50011">
    <property type="entry name" value="PROTEIN_KINASE_DOM"/>
    <property type="match status" value="1"/>
</dbReference>
<dbReference type="PROSITE" id="PS00107">
    <property type="entry name" value="PROTEIN_KINASE_ATP"/>
    <property type="match status" value="1"/>
</dbReference>
<evidence type="ECO:0000256" key="6">
    <source>
        <dbReference type="PROSITE-ProRule" id="PRU10141"/>
    </source>
</evidence>
<accession>A0ABR0M0C3</accession>
<dbReference type="SMART" id="SM00220">
    <property type="entry name" value="S_TKc"/>
    <property type="match status" value="1"/>
</dbReference>
<protein>
    <submittedName>
        <fullName evidence="10">Protein kinase C signaling pathway involved MAPKK protein</fullName>
        <ecNumber evidence="10">2.7.12.2</ecNumber>
    </submittedName>
</protein>
<dbReference type="InterPro" id="IPR011009">
    <property type="entry name" value="Kinase-like_dom_sf"/>
</dbReference>
<evidence type="ECO:0000313" key="11">
    <source>
        <dbReference type="Proteomes" id="UP001357485"/>
    </source>
</evidence>
<dbReference type="InterPro" id="IPR000719">
    <property type="entry name" value="Prot_kinase_dom"/>
</dbReference>
<keyword evidence="7" id="KW-0723">Serine/threonine-protein kinase</keyword>
<evidence type="ECO:0000256" key="4">
    <source>
        <dbReference type="ARBA" id="ARBA00022840"/>
    </source>
</evidence>
<dbReference type="InterPro" id="IPR008271">
    <property type="entry name" value="Ser/Thr_kinase_AS"/>
</dbReference>
<dbReference type="Gene3D" id="3.30.200.20">
    <property type="entry name" value="Phosphorylase Kinase, domain 1"/>
    <property type="match status" value="1"/>
</dbReference>
<dbReference type="PROSITE" id="PS00108">
    <property type="entry name" value="PROTEIN_KINASE_ST"/>
    <property type="match status" value="1"/>
</dbReference>
<dbReference type="PANTHER" id="PTHR47448">
    <property type="entry name" value="DUAL SPECIFICITY MITOGEN-ACTIVATED PROTEIN KINASE KINASE DSOR1-LIKE PROTEIN"/>
    <property type="match status" value="1"/>
</dbReference>
<gene>
    <name evidence="10" type="primary">MKK1</name>
    <name evidence="10" type="ORF">LTR16_000043</name>
</gene>
<dbReference type="InterPro" id="IPR050915">
    <property type="entry name" value="MAP_kinase_kinase"/>
</dbReference>
<comment type="similarity">
    <text evidence="5">Belongs to the protein kinase superfamily. STE Ser/Thr protein kinase family. MAP kinase kinase subfamily.</text>
</comment>
<evidence type="ECO:0000256" key="5">
    <source>
        <dbReference type="ARBA" id="ARBA00038035"/>
    </source>
</evidence>
<proteinExistence type="inferred from homology"/>
<evidence type="ECO:0000256" key="3">
    <source>
        <dbReference type="ARBA" id="ARBA00022777"/>
    </source>
</evidence>
<keyword evidence="1 10" id="KW-0808">Transferase</keyword>
<comment type="caution">
    <text evidence="10">The sequence shown here is derived from an EMBL/GenBank/DDBJ whole genome shotgun (WGS) entry which is preliminary data.</text>
</comment>
<dbReference type="EMBL" id="JAVRRA010008207">
    <property type="protein sequence ID" value="KAK5257636.1"/>
    <property type="molecule type" value="Genomic_DNA"/>
</dbReference>
<dbReference type="InterPro" id="IPR017441">
    <property type="entry name" value="Protein_kinase_ATP_BS"/>
</dbReference>
<keyword evidence="3 10" id="KW-0418">Kinase</keyword>
<dbReference type="PANTHER" id="PTHR47448:SF5">
    <property type="entry name" value="MITOGEN-ACTIVATED PROTEIN KINASE KINAE MKK2"/>
    <property type="match status" value="1"/>
</dbReference>
<evidence type="ECO:0000256" key="7">
    <source>
        <dbReference type="RuleBase" id="RU000304"/>
    </source>
</evidence>
<feature type="region of interest" description="Disordered" evidence="8">
    <location>
        <begin position="1"/>
        <end position="118"/>
    </location>
</feature>
<feature type="binding site" evidence="6">
    <location>
        <position position="234"/>
    </location>
    <ligand>
        <name>ATP</name>
        <dbReference type="ChEBI" id="CHEBI:30616"/>
    </ligand>
</feature>
<feature type="domain" description="Protein kinase" evidence="9">
    <location>
        <begin position="205"/>
        <end position="475"/>
    </location>
</feature>
<evidence type="ECO:0000256" key="1">
    <source>
        <dbReference type="ARBA" id="ARBA00022679"/>
    </source>
</evidence>
<evidence type="ECO:0000256" key="8">
    <source>
        <dbReference type="SAM" id="MobiDB-lite"/>
    </source>
</evidence>
<sequence length="497" mass="53788">MSSPAPLLRPPIPGSGSRNNSSSRVPRLGLAIPPSPNVRPVNGNPSLPEVHPVQRAAPPKLSLATPMGSSKTPQEGHGAQNRPLPLQVGGLPASGSSDASSRSREGSFGEGTGTAATSTTSSYSALNFANMLRQASNNMSDPLSAAGSVYSAGGGSDGGTAMERENSMGGILPDLEMLSLEKGRPLDVEDLDDAGWRAASKENKIVELGSLGEGAGGAVTRCILKGGKTVFALKIITTDPNPDVKKQIVRELQFNKNCASHHICRYYGAFMDDSTGTISIAMEFCEGGSLDSVYREVKKLGGRTGEKVLGKVAEGVLNGLTYLHGHRIIHRDIKPSNILLTRSGEVKLCDFGVSGEFGTKGDANTFIGTSYYMAPERITGQSYTITSDVWSLGVTLLEVAQHRFPFPADGTEMQPRAGLIDLLTYIVRQPIPKLKDEPENGIRWSESFKYFIERCLEKEQSRRATPWRMLEHPWMVEMKAKKVNMEHFLEQVWDWQD</sequence>
<feature type="compositionally biased region" description="Low complexity" evidence="8">
    <location>
        <begin position="14"/>
        <end position="24"/>
    </location>
</feature>
<dbReference type="Gene3D" id="1.10.510.10">
    <property type="entry name" value="Transferase(Phosphotransferase) domain 1"/>
    <property type="match status" value="1"/>
</dbReference>